<feature type="transmembrane region" description="Helical" evidence="1">
    <location>
        <begin position="32"/>
        <end position="50"/>
    </location>
</feature>
<feature type="transmembrane region" description="Helical" evidence="1">
    <location>
        <begin position="123"/>
        <end position="140"/>
    </location>
</feature>
<organism evidence="2 3">
    <name type="scientific">Stackebrandtia albiflava</name>
    <dbReference type="NCBI Taxonomy" id="406432"/>
    <lineage>
        <taxon>Bacteria</taxon>
        <taxon>Bacillati</taxon>
        <taxon>Actinomycetota</taxon>
        <taxon>Actinomycetes</taxon>
        <taxon>Glycomycetales</taxon>
        <taxon>Glycomycetaceae</taxon>
        <taxon>Stackebrandtia</taxon>
    </lineage>
</organism>
<comment type="caution">
    <text evidence="2">The sequence shown here is derived from an EMBL/GenBank/DDBJ whole genome shotgun (WGS) entry which is preliminary data.</text>
</comment>
<reference evidence="2 3" key="1">
    <citation type="journal article" date="2013" name="Stand. Genomic Sci.">
        <title>Genomic Encyclopedia of Type Strains, Phase I: The one thousand microbial genomes (KMG-I) project.</title>
        <authorList>
            <person name="Kyrpides N.C."/>
            <person name="Woyke T."/>
            <person name="Eisen J.A."/>
            <person name="Garrity G."/>
            <person name="Lilburn T.G."/>
            <person name="Beck B.J."/>
            <person name="Whitman W.B."/>
            <person name="Hugenholtz P."/>
            <person name="Klenk H.P."/>
        </authorList>
    </citation>
    <scope>NUCLEOTIDE SEQUENCE [LARGE SCALE GENOMIC DNA]</scope>
    <source>
        <strain evidence="2 3">DSM 45044</strain>
    </source>
</reference>
<gene>
    <name evidence="2" type="ORF">LX16_1389</name>
</gene>
<evidence type="ECO:0000313" key="3">
    <source>
        <dbReference type="Proteomes" id="UP000321617"/>
    </source>
</evidence>
<proteinExistence type="predicted"/>
<feature type="transmembrane region" description="Helical" evidence="1">
    <location>
        <begin position="99"/>
        <end position="116"/>
    </location>
</feature>
<dbReference type="Proteomes" id="UP000321617">
    <property type="component" value="Unassembled WGS sequence"/>
</dbReference>
<evidence type="ECO:0000313" key="2">
    <source>
        <dbReference type="EMBL" id="TWJ15678.1"/>
    </source>
</evidence>
<evidence type="ECO:0000256" key="1">
    <source>
        <dbReference type="SAM" id="Phobius"/>
    </source>
</evidence>
<dbReference type="EMBL" id="VLLL01000005">
    <property type="protein sequence ID" value="TWJ15678.1"/>
    <property type="molecule type" value="Genomic_DNA"/>
</dbReference>
<keyword evidence="3" id="KW-1185">Reference proteome</keyword>
<accession>A0A562VCV6</accession>
<name>A0A562VCV6_9ACTN</name>
<dbReference type="RefSeq" id="WP_147134766.1">
    <property type="nucleotide sequence ID" value="NZ_BAABIJ010000001.1"/>
</dbReference>
<keyword evidence="1" id="KW-1133">Transmembrane helix</keyword>
<keyword evidence="1" id="KW-0472">Membrane</keyword>
<sequence length="189" mass="19423">MTGTASPTRIPDHAPAAYPAQAPPALGTAARYTLAIARIAVGWVFLWAFLDKTFGLGLPTPAGSGWLDGGSPTSGYLAGQAAKPGGLAQLFAGLSGQTWVDWLFMIGMGGVGAALVLGVGMRLAAVGAVCVMVPLWLSSWPLAANPFMDQHLVYLLAAVALAATDAGDTAGLGRPWSRTRLVRALPVLR</sequence>
<dbReference type="AlphaFoldDB" id="A0A562VCV6"/>
<dbReference type="OrthoDB" id="3253635at2"/>
<keyword evidence="1" id="KW-0812">Transmembrane</keyword>
<protein>
    <submittedName>
        <fullName evidence="2">Thiosulfate dehydrogenase [quinone] large subunit</fullName>
    </submittedName>
</protein>